<dbReference type="AlphaFoldDB" id="A0A419UX61"/>
<evidence type="ECO:0000313" key="2">
    <source>
        <dbReference type="EMBL" id="RKD69735.1"/>
    </source>
</evidence>
<dbReference type="SUPFAM" id="SSF54593">
    <property type="entry name" value="Glyoxalase/Bleomycin resistance protein/Dihydroxybiphenyl dioxygenase"/>
    <property type="match status" value="1"/>
</dbReference>
<dbReference type="InterPro" id="IPR037523">
    <property type="entry name" value="VOC_core"/>
</dbReference>
<dbReference type="GO" id="GO:0016829">
    <property type="term" value="F:lyase activity"/>
    <property type="evidence" value="ECO:0007669"/>
    <property type="project" value="UniProtKB-KW"/>
</dbReference>
<gene>
    <name evidence="2" type="ORF">ATL39_3162</name>
</gene>
<keyword evidence="3" id="KW-1185">Reference proteome</keyword>
<dbReference type="PANTHER" id="PTHR36113">
    <property type="entry name" value="LYASE, PUTATIVE-RELATED-RELATED"/>
    <property type="match status" value="1"/>
</dbReference>
<feature type="domain" description="VOC" evidence="1">
    <location>
        <begin position="2"/>
        <end position="126"/>
    </location>
</feature>
<dbReference type="InterPro" id="IPR051332">
    <property type="entry name" value="Fosfomycin_Res_Enzymes"/>
</dbReference>
<name>A0A419UX61_9BACL</name>
<accession>A0A419UX61</accession>
<evidence type="ECO:0000259" key="1">
    <source>
        <dbReference type="PROSITE" id="PS51819"/>
    </source>
</evidence>
<dbReference type="PROSITE" id="PS51819">
    <property type="entry name" value="VOC"/>
    <property type="match status" value="1"/>
</dbReference>
<proteinExistence type="predicted"/>
<sequence length="126" mass="14245">MKIEHAAVWVKDLEIMRDFYETYFGGAANDKYENHQKQFESYFLKFDEGARLELMRKTGIGERPKENSIGWAHVAFSLGSKQAVDAITAKLGKDGYAVVSGPRTTGDGYYESVVEDPEKNLLELTE</sequence>
<protein>
    <submittedName>
        <fullName evidence="2">Lactoylglutathione lyase</fullName>
    </submittedName>
</protein>
<dbReference type="Gene3D" id="3.10.180.10">
    <property type="entry name" value="2,3-Dihydroxybiphenyl 1,2-Dioxygenase, domain 1"/>
    <property type="match status" value="1"/>
</dbReference>
<dbReference type="InterPro" id="IPR004360">
    <property type="entry name" value="Glyas_Fos-R_dOase_dom"/>
</dbReference>
<reference evidence="2 3" key="1">
    <citation type="submission" date="2018-09" db="EMBL/GenBank/DDBJ databases">
        <title>Genomic Encyclopedia of Archaeal and Bacterial Type Strains, Phase II (KMG-II): from individual species to whole genera.</title>
        <authorList>
            <person name="Goeker M."/>
        </authorList>
    </citation>
    <scope>NUCLEOTIDE SEQUENCE [LARGE SCALE GENOMIC DNA]</scope>
    <source>
        <strain evidence="2 3">DSM 17008</strain>
    </source>
</reference>
<dbReference type="RefSeq" id="WP_120194290.1">
    <property type="nucleotide sequence ID" value="NZ_RAPK01000011.1"/>
</dbReference>
<dbReference type="Proteomes" id="UP000285120">
    <property type="component" value="Unassembled WGS sequence"/>
</dbReference>
<organism evidence="2 3">
    <name type="scientific">Sinobaca qinghaiensis</name>
    <dbReference type="NCBI Taxonomy" id="342944"/>
    <lineage>
        <taxon>Bacteria</taxon>
        <taxon>Bacillati</taxon>
        <taxon>Bacillota</taxon>
        <taxon>Bacilli</taxon>
        <taxon>Bacillales</taxon>
        <taxon>Sporolactobacillaceae</taxon>
        <taxon>Sinobaca</taxon>
    </lineage>
</organism>
<dbReference type="InterPro" id="IPR029068">
    <property type="entry name" value="Glyas_Bleomycin-R_OHBP_Dase"/>
</dbReference>
<dbReference type="EMBL" id="RAPK01000011">
    <property type="protein sequence ID" value="RKD69735.1"/>
    <property type="molecule type" value="Genomic_DNA"/>
</dbReference>
<evidence type="ECO:0000313" key="3">
    <source>
        <dbReference type="Proteomes" id="UP000285120"/>
    </source>
</evidence>
<comment type="caution">
    <text evidence="2">The sequence shown here is derived from an EMBL/GenBank/DDBJ whole genome shotgun (WGS) entry which is preliminary data.</text>
</comment>
<keyword evidence="2" id="KW-0456">Lyase</keyword>
<dbReference type="Pfam" id="PF00903">
    <property type="entry name" value="Glyoxalase"/>
    <property type="match status" value="1"/>
</dbReference>
<dbReference type="PANTHER" id="PTHR36113:SF1">
    <property type="entry name" value="GLYOXALASE_BLEOMYCIN RESISTANCE PROTEIN_DIOXYGENASE"/>
    <property type="match status" value="1"/>
</dbReference>
<dbReference type="OrthoDB" id="9789012at2"/>